<evidence type="ECO:0000313" key="13">
    <source>
        <dbReference type="Proteomes" id="UP000290567"/>
    </source>
</evidence>
<keyword evidence="3 6" id="KW-0521">NADP</keyword>
<feature type="domain" description="Pyrroline-5-carboxylate reductase dimerisation" evidence="11">
    <location>
        <begin position="160"/>
        <end position="258"/>
    </location>
</feature>
<dbReference type="Gene3D" id="1.10.3730.10">
    <property type="entry name" value="ProC C-terminal domain-like"/>
    <property type="match status" value="1"/>
</dbReference>
<comment type="caution">
    <text evidence="12">The sequence shown here is derived from an EMBL/GenBank/DDBJ whole genome shotgun (WGS) entry which is preliminary data.</text>
</comment>
<keyword evidence="6" id="KW-0963">Cytoplasm</keyword>
<comment type="subcellular location">
    <subcellularLocation>
        <location evidence="6">Cytoplasm</location>
    </subcellularLocation>
</comment>
<evidence type="ECO:0000313" key="12">
    <source>
        <dbReference type="EMBL" id="GCF95635.1"/>
    </source>
</evidence>
<comment type="function">
    <text evidence="5 6">Catalyzes the reduction of 1-pyrroline-5-carboxylate (PCA) to L-proline.</text>
</comment>
<keyword evidence="13" id="KW-1185">Reference proteome</keyword>
<dbReference type="EMBL" id="BJCC01000034">
    <property type="protein sequence ID" value="GCF95635.1"/>
    <property type="molecule type" value="Genomic_DNA"/>
</dbReference>
<dbReference type="SUPFAM" id="SSF48179">
    <property type="entry name" value="6-phosphogluconate dehydrogenase C-terminal domain-like"/>
    <property type="match status" value="1"/>
</dbReference>
<dbReference type="NCBIfam" id="TIGR00112">
    <property type="entry name" value="proC"/>
    <property type="match status" value="1"/>
</dbReference>
<dbReference type="UniPathway" id="UPA00098">
    <property type="reaction ID" value="UER00361"/>
</dbReference>
<dbReference type="OrthoDB" id="9805754at2"/>
<dbReference type="InterPro" id="IPR000304">
    <property type="entry name" value="Pyrroline-COOH_reductase"/>
</dbReference>
<evidence type="ECO:0000259" key="11">
    <source>
        <dbReference type="Pfam" id="PF14748"/>
    </source>
</evidence>
<evidence type="ECO:0000256" key="9">
    <source>
        <dbReference type="RuleBase" id="RU003903"/>
    </source>
</evidence>
<evidence type="ECO:0000256" key="5">
    <source>
        <dbReference type="ARBA" id="ARBA00058118"/>
    </source>
</evidence>
<evidence type="ECO:0000256" key="6">
    <source>
        <dbReference type="HAMAP-Rule" id="MF_01925"/>
    </source>
</evidence>
<dbReference type="EC" id="1.5.1.2" evidence="6 7"/>
<dbReference type="PANTHER" id="PTHR11645:SF0">
    <property type="entry name" value="PYRROLINE-5-CARBOXYLATE REDUCTASE 3"/>
    <property type="match status" value="1"/>
</dbReference>
<feature type="binding site" evidence="8">
    <location>
        <begin position="67"/>
        <end position="70"/>
    </location>
    <ligand>
        <name>NADP(+)</name>
        <dbReference type="ChEBI" id="CHEBI:58349"/>
    </ligand>
</feature>
<evidence type="ECO:0000256" key="4">
    <source>
        <dbReference type="ARBA" id="ARBA00023002"/>
    </source>
</evidence>
<evidence type="ECO:0000256" key="3">
    <source>
        <dbReference type="ARBA" id="ARBA00022857"/>
    </source>
</evidence>
<dbReference type="InterPro" id="IPR028939">
    <property type="entry name" value="P5C_Rdtase_cat_N"/>
</dbReference>
<dbReference type="Gene3D" id="3.40.50.720">
    <property type="entry name" value="NAD(P)-binding Rossmann-like Domain"/>
    <property type="match status" value="1"/>
</dbReference>
<accession>A0A4P5PBQ6</accession>
<dbReference type="InterPro" id="IPR036291">
    <property type="entry name" value="NAD(P)-bd_dom_sf"/>
</dbReference>
<dbReference type="AlphaFoldDB" id="A0A4P5PBQ6"/>
<dbReference type="GO" id="GO:0005737">
    <property type="term" value="C:cytoplasm"/>
    <property type="evidence" value="ECO:0007669"/>
    <property type="project" value="UniProtKB-SubCell"/>
</dbReference>
<dbReference type="GO" id="GO:0055129">
    <property type="term" value="P:L-proline biosynthetic process"/>
    <property type="evidence" value="ECO:0007669"/>
    <property type="project" value="UniProtKB-UniRule"/>
</dbReference>
<keyword evidence="6 9" id="KW-0028">Amino-acid biosynthesis</keyword>
<dbReference type="Pfam" id="PF14748">
    <property type="entry name" value="P5CR_dimer"/>
    <property type="match status" value="1"/>
</dbReference>
<dbReference type="SUPFAM" id="SSF51735">
    <property type="entry name" value="NAD(P)-binding Rossmann-fold domains"/>
    <property type="match status" value="1"/>
</dbReference>
<name>A0A4P5PBQ6_9ENTE</name>
<evidence type="ECO:0000256" key="7">
    <source>
        <dbReference type="NCBIfam" id="TIGR00112"/>
    </source>
</evidence>
<dbReference type="InterPro" id="IPR029036">
    <property type="entry name" value="P5CR_dimer"/>
</dbReference>
<dbReference type="HAMAP" id="MF_01925">
    <property type="entry name" value="P5C_reductase"/>
    <property type="match status" value="1"/>
</dbReference>
<dbReference type="RefSeq" id="WP_146624005.1">
    <property type="nucleotide sequence ID" value="NZ_BJCC01000034.1"/>
</dbReference>
<gene>
    <name evidence="12" type="primary">proC_3</name>
    <name evidence="6" type="synonym">proC</name>
    <name evidence="12" type="ORF">NRIC_35260</name>
</gene>
<dbReference type="FunFam" id="1.10.3730.10:FF:000001">
    <property type="entry name" value="Pyrroline-5-carboxylate reductase"/>
    <property type="match status" value="1"/>
</dbReference>
<protein>
    <recommendedName>
        <fullName evidence="6 7">Pyrroline-5-carboxylate reductase</fullName>
        <shortName evidence="6">P5C reductase</shortName>
        <shortName evidence="6">P5CR</shortName>
        <ecNumber evidence="6 7">1.5.1.2</ecNumber>
    </recommendedName>
    <alternativeName>
        <fullName evidence="6">PCA reductase</fullName>
    </alternativeName>
</protein>
<comment type="catalytic activity">
    <reaction evidence="6 9">
        <text>L-proline + NADP(+) = (S)-1-pyrroline-5-carboxylate + NADPH + 2 H(+)</text>
        <dbReference type="Rhea" id="RHEA:14109"/>
        <dbReference type="ChEBI" id="CHEBI:15378"/>
        <dbReference type="ChEBI" id="CHEBI:17388"/>
        <dbReference type="ChEBI" id="CHEBI:57783"/>
        <dbReference type="ChEBI" id="CHEBI:58349"/>
        <dbReference type="ChEBI" id="CHEBI:60039"/>
        <dbReference type="EC" id="1.5.1.2"/>
    </reaction>
</comment>
<dbReference type="InterPro" id="IPR008927">
    <property type="entry name" value="6-PGluconate_DH-like_C_sf"/>
</dbReference>
<reference evidence="13" key="1">
    <citation type="submission" date="2019-02" db="EMBL/GenBank/DDBJ databases">
        <title>Draft genome sequence of Enterococcus sp. Gos25-1.</title>
        <authorList>
            <person name="Tanaka N."/>
            <person name="Shiwa Y."/>
            <person name="Fujita N."/>
        </authorList>
    </citation>
    <scope>NUCLEOTIDE SEQUENCE [LARGE SCALE GENOMIC DNA]</scope>
    <source>
        <strain evidence="13">Gos25-1</strain>
    </source>
</reference>
<dbReference type="Proteomes" id="UP000290567">
    <property type="component" value="Unassembled WGS sequence"/>
</dbReference>
<evidence type="ECO:0000256" key="8">
    <source>
        <dbReference type="PIRSR" id="PIRSR000193-1"/>
    </source>
</evidence>
<dbReference type="PANTHER" id="PTHR11645">
    <property type="entry name" value="PYRROLINE-5-CARBOXYLATE REDUCTASE"/>
    <property type="match status" value="1"/>
</dbReference>
<dbReference type="PROSITE" id="PS00521">
    <property type="entry name" value="P5CR"/>
    <property type="match status" value="1"/>
</dbReference>
<dbReference type="Pfam" id="PF03807">
    <property type="entry name" value="F420_oxidored"/>
    <property type="match status" value="1"/>
</dbReference>
<dbReference type="InterPro" id="IPR053790">
    <property type="entry name" value="P5CR-like_CS"/>
</dbReference>
<organism evidence="12 13">
    <name type="scientific">Enterococcus florum</name>
    <dbReference type="NCBI Taxonomy" id="2480627"/>
    <lineage>
        <taxon>Bacteria</taxon>
        <taxon>Bacillati</taxon>
        <taxon>Bacillota</taxon>
        <taxon>Bacilli</taxon>
        <taxon>Lactobacillales</taxon>
        <taxon>Enterococcaceae</taxon>
        <taxon>Enterococcus</taxon>
    </lineage>
</organism>
<comment type="catalytic activity">
    <reaction evidence="6">
        <text>L-proline + NAD(+) = (S)-1-pyrroline-5-carboxylate + NADH + 2 H(+)</text>
        <dbReference type="Rhea" id="RHEA:14105"/>
        <dbReference type="ChEBI" id="CHEBI:15378"/>
        <dbReference type="ChEBI" id="CHEBI:17388"/>
        <dbReference type="ChEBI" id="CHEBI:57540"/>
        <dbReference type="ChEBI" id="CHEBI:57945"/>
        <dbReference type="ChEBI" id="CHEBI:60039"/>
        <dbReference type="EC" id="1.5.1.2"/>
    </reaction>
</comment>
<dbReference type="GO" id="GO:0004735">
    <property type="term" value="F:pyrroline-5-carboxylate reductase activity"/>
    <property type="evidence" value="ECO:0007669"/>
    <property type="project" value="UniProtKB-UniRule"/>
</dbReference>
<evidence type="ECO:0000256" key="2">
    <source>
        <dbReference type="ARBA" id="ARBA00022650"/>
    </source>
</evidence>
<comment type="pathway">
    <text evidence="6 9">Amino-acid biosynthesis; L-proline biosynthesis; L-proline from L-glutamate 5-semialdehyde: step 1/1.</text>
</comment>
<keyword evidence="2 6" id="KW-0641">Proline biosynthesis</keyword>
<dbReference type="PIRSF" id="PIRSF000193">
    <property type="entry name" value="Pyrrol-5-carb_rd"/>
    <property type="match status" value="1"/>
</dbReference>
<comment type="similarity">
    <text evidence="1 6 9">Belongs to the pyrroline-5-carboxylate reductase family.</text>
</comment>
<keyword evidence="4 6" id="KW-0560">Oxidoreductase</keyword>
<sequence length="259" mass="27460">MKIGVYGAGNMGSAIIEGLIRSKEVQPSDLFIKGGKSQTAENLQRKLGFTLVEQEERLAETTLILIAVHPDGVLPILDQLPEKITKEKIPIVSVAAGVDLPDMTAILGEDYPIAHCIPNTPVRVNEGVLGISYNPLITPEAKQVIDRTLAQLGTMIEIDESLLEVVSAVAGSAPAFVDIFIEALADSAVLHGVNRQLAYQIVEQMIKGTAALALQSGQHPAVLKDAVTSPGGTTIKGVAALEKNGLRYAVIEAVNETLK</sequence>
<feature type="domain" description="Pyrroline-5-carboxylate reductase catalytic N-terminal" evidence="10">
    <location>
        <begin position="2"/>
        <end position="97"/>
    </location>
</feature>
<evidence type="ECO:0000256" key="1">
    <source>
        <dbReference type="ARBA" id="ARBA00005525"/>
    </source>
</evidence>
<evidence type="ECO:0000259" key="10">
    <source>
        <dbReference type="Pfam" id="PF03807"/>
    </source>
</evidence>
<proteinExistence type="inferred from homology"/>